<evidence type="ECO:0000313" key="3">
    <source>
        <dbReference type="Proteomes" id="UP000063308"/>
    </source>
</evidence>
<sequence>MSGLGRRRGTRGAAGTATDLARRLVLVRLGRNCGAATCRCTRTLRGRRCRTRGRCSRAGRRGSGPCRGRTGRGAGAAGAAVAGRAAEAGCSPSPKRFLASVSAFRLASSSWRWRSSSALRRASAASRSARSAASRTARRWASSSAWRRSSTSRSLASASALARAERSSSVRVRSTTPEPALRGGAGGGAGRDGAGAAGAGFAVTSGACGSGPSPIRRLPRFSTTTCLLRPWLKLWRTVPVSTRGLSDSVLLGTLSFLSPGVLVSTIQQS</sequence>
<feature type="compositionally biased region" description="Gly residues" evidence="1">
    <location>
        <begin position="183"/>
        <end position="194"/>
    </location>
</feature>
<dbReference type="AlphaFoldDB" id="A0A0E4BPM5"/>
<dbReference type="EMBL" id="AP014685">
    <property type="protein sequence ID" value="BAR56832.1"/>
    <property type="molecule type" value="Genomic_DNA"/>
</dbReference>
<feature type="region of interest" description="Disordered" evidence="1">
    <location>
        <begin position="166"/>
        <end position="194"/>
    </location>
</feature>
<proteinExistence type="predicted"/>
<gene>
    <name evidence="2" type="ORF">NK6_3656</name>
</gene>
<dbReference type="Proteomes" id="UP000063308">
    <property type="component" value="Chromosome"/>
</dbReference>
<protein>
    <submittedName>
        <fullName evidence="2">Uncharacterized protein</fullName>
    </submittedName>
</protein>
<organism evidence="2 3">
    <name type="scientific">Bradyrhizobium diazoefficiens</name>
    <dbReference type="NCBI Taxonomy" id="1355477"/>
    <lineage>
        <taxon>Bacteria</taxon>
        <taxon>Pseudomonadati</taxon>
        <taxon>Pseudomonadota</taxon>
        <taxon>Alphaproteobacteria</taxon>
        <taxon>Hyphomicrobiales</taxon>
        <taxon>Nitrobacteraceae</taxon>
        <taxon>Bradyrhizobium</taxon>
    </lineage>
</organism>
<evidence type="ECO:0000256" key="1">
    <source>
        <dbReference type="SAM" id="MobiDB-lite"/>
    </source>
</evidence>
<feature type="region of interest" description="Disordered" evidence="1">
    <location>
        <begin position="54"/>
        <end position="74"/>
    </location>
</feature>
<reference evidence="2 3" key="1">
    <citation type="submission" date="2014-11" db="EMBL/GenBank/DDBJ databases">
        <title>Symbiosis island explosion on the genome of extra-slow-growing strains of soybean bradyrhizobia with massive insertion sequences.</title>
        <authorList>
            <person name="Iida T."/>
            <person name="Minamisawa K."/>
        </authorList>
    </citation>
    <scope>NUCLEOTIDE SEQUENCE [LARGE SCALE GENOMIC DNA]</scope>
    <source>
        <strain evidence="2 3">NK6</strain>
    </source>
</reference>
<accession>A0A0E4BPM5</accession>
<evidence type="ECO:0000313" key="2">
    <source>
        <dbReference type="EMBL" id="BAR56832.1"/>
    </source>
</evidence>
<name>A0A0E4BPM5_9BRAD</name>